<evidence type="ECO:0000259" key="2">
    <source>
        <dbReference type="Pfam" id="PF05065"/>
    </source>
</evidence>
<dbReference type="RefSeq" id="WP_083120814.1">
    <property type="nucleotide sequence ID" value="NZ_JACKUO010000028.1"/>
</dbReference>
<protein>
    <recommendedName>
        <fullName evidence="2">Phage capsid-like C-terminal domain-containing protein</fullName>
    </recommendedName>
</protein>
<dbReference type="Gene3D" id="3.30.2400.10">
    <property type="entry name" value="Major capsid protein gp5"/>
    <property type="match status" value="1"/>
</dbReference>
<gene>
    <name evidence="3" type="ORF">BST42_18745</name>
</gene>
<comment type="subcellular location">
    <subcellularLocation>
        <location evidence="1">Virion</location>
    </subcellularLocation>
</comment>
<dbReference type="Gene3D" id="3.30.2320.10">
    <property type="entry name" value="hypothetical protein PF0899 domain"/>
    <property type="match status" value="1"/>
</dbReference>
<dbReference type="AlphaFoldDB" id="A0A1X0IQN9"/>
<reference evidence="3 4" key="1">
    <citation type="submission" date="2016-12" db="EMBL/GenBank/DDBJ databases">
        <title>The new phylogeny of genus Mycobacterium.</title>
        <authorList>
            <person name="Tortoli E."/>
            <person name="Trovato A."/>
            <person name="Cirillo D.M."/>
        </authorList>
    </citation>
    <scope>NUCLEOTIDE SEQUENCE [LARGE SCALE GENOMIC DNA]</scope>
    <source>
        <strain evidence="3 4">DSM 44223</strain>
    </source>
</reference>
<dbReference type="NCBIfam" id="TIGR01554">
    <property type="entry name" value="major_cap_HK97"/>
    <property type="match status" value="1"/>
</dbReference>
<dbReference type="Proteomes" id="UP000192534">
    <property type="component" value="Unassembled WGS sequence"/>
</dbReference>
<dbReference type="Pfam" id="PF05065">
    <property type="entry name" value="Phage_capsid"/>
    <property type="match status" value="1"/>
</dbReference>
<name>A0A1X0IQN9_MYCRH</name>
<sequence>MTTITTTGSPKAWGLDVLGVKPEQVIPEALILQITSKAGFVEGDSPAVRVPAIRIDQDEIGFVPEGQNIEEADPNLAELVLHTGKIAHLIKVSREQIAQPEALTTILQGQKRAMIAKADYAMLQTPAPVGPATYPPAGLLAHAQDAGPIGDNLDALIDAQTMVTSLPGGVATHVLASPNSYAYVRKLRKGTGSNENILGAGTEAGPLTVLGIPALITSAMPENKIAVLDKNQILSAYGDVLVARSDEFYFDSDNVALRATFRFGVGILDPQAVQVLTLPDDTP</sequence>
<dbReference type="SUPFAM" id="SSF56563">
    <property type="entry name" value="Major capsid protein gp5"/>
    <property type="match status" value="1"/>
</dbReference>
<proteinExistence type="predicted"/>
<evidence type="ECO:0000256" key="1">
    <source>
        <dbReference type="ARBA" id="ARBA00004328"/>
    </source>
</evidence>
<dbReference type="EMBL" id="MVIH01000009">
    <property type="protein sequence ID" value="ORB50806.1"/>
    <property type="molecule type" value="Genomic_DNA"/>
</dbReference>
<evidence type="ECO:0000313" key="4">
    <source>
        <dbReference type="Proteomes" id="UP000192534"/>
    </source>
</evidence>
<organism evidence="3 4">
    <name type="scientific">Mycolicibacterium rhodesiae</name>
    <name type="common">Mycobacterium rhodesiae</name>
    <dbReference type="NCBI Taxonomy" id="36814"/>
    <lineage>
        <taxon>Bacteria</taxon>
        <taxon>Bacillati</taxon>
        <taxon>Actinomycetota</taxon>
        <taxon>Actinomycetes</taxon>
        <taxon>Mycobacteriales</taxon>
        <taxon>Mycobacteriaceae</taxon>
        <taxon>Mycolicibacterium</taxon>
    </lineage>
</organism>
<accession>A0A1X0IQN9</accession>
<dbReference type="InterPro" id="IPR024455">
    <property type="entry name" value="Phage_capsid"/>
</dbReference>
<comment type="caution">
    <text evidence="3">The sequence shown here is derived from an EMBL/GenBank/DDBJ whole genome shotgun (WGS) entry which is preliminary data.</text>
</comment>
<dbReference type="OrthoDB" id="3726891at2"/>
<evidence type="ECO:0000313" key="3">
    <source>
        <dbReference type="EMBL" id="ORB50806.1"/>
    </source>
</evidence>
<dbReference type="InterPro" id="IPR054612">
    <property type="entry name" value="Phage_capsid-like_C"/>
</dbReference>
<feature type="domain" description="Phage capsid-like C-terminal" evidence="2">
    <location>
        <begin position="57"/>
        <end position="277"/>
    </location>
</feature>
<keyword evidence="4" id="KW-1185">Reference proteome</keyword>